<dbReference type="KEGG" id="tco:Theco_1550"/>
<sequence>MRPISEIAPKAVLFDLFETLVTEFGNGRRRARRHYDYKSLDRGNPV</sequence>
<dbReference type="AlphaFoldDB" id="L0EBP5"/>
<accession>L0EBP5</accession>
<name>L0EBP5_THECK</name>
<dbReference type="RefSeq" id="WP_015254440.1">
    <property type="nucleotide sequence ID" value="NC_019897.1"/>
</dbReference>
<evidence type="ECO:0000313" key="1">
    <source>
        <dbReference type="EMBL" id="AGA57688.1"/>
    </source>
</evidence>
<dbReference type="OrthoDB" id="9809962at2"/>
<dbReference type="STRING" id="717605.Theco_1550"/>
<proteinExistence type="predicted"/>
<dbReference type="Proteomes" id="UP000010795">
    <property type="component" value="Chromosome"/>
</dbReference>
<dbReference type="HOGENOM" id="CLU_3190089_0_0_9"/>
<reference evidence="2" key="1">
    <citation type="submission" date="2012-01" db="EMBL/GenBank/DDBJ databases">
        <title>Complete sequence of chromosome of Thermobacillus composti KWC4.</title>
        <authorList>
            <person name="Lucas S."/>
            <person name="Han J."/>
            <person name="Lapidus A."/>
            <person name="Cheng J.-F."/>
            <person name="Goodwin L."/>
            <person name="Pitluck S."/>
            <person name="Peters L."/>
            <person name="Ovchinnikova G."/>
            <person name="Teshima H."/>
            <person name="Detter J.C."/>
            <person name="Han C."/>
            <person name="Tapia R."/>
            <person name="Land M."/>
            <person name="Hauser L."/>
            <person name="Kyrpides N."/>
            <person name="Ivanova N."/>
            <person name="Pagani I."/>
            <person name="Anderson I."/>
            <person name="Woyke T."/>
        </authorList>
    </citation>
    <scope>NUCLEOTIDE SEQUENCE [LARGE SCALE GENOMIC DNA]</scope>
    <source>
        <strain evidence="2">DSM 18247 / JCM 13945 / KWC4</strain>
    </source>
</reference>
<gene>
    <name evidence="1" type="ordered locus">Theco_1550</name>
</gene>
<dbReference type="EMBL" id="CP003255">
    <property type="protein sequence ID" value="AGA57688.1"/>
    <property type="molecule type" value="Genomic_DNA"/>
</dbReference>
<organism evidence="1 2">
    <name type="scientific">Thermobacillus composti (strain DSM 18247 / JCM 13945 / KWC4)</name>
    <dbReference type="NCBI Taxonomy" id="717605"/>
    <lineage>
        <taxon>Bacteria</taxon>
        <taxon>Bacillati</taxon>
        <taxon>Bacillota</taxon>
        <taxon>Bacilli</taxon>
        <taxon>Bacillales</taxon>
        <taxon>Paenibacillaceae</taxon>
        <taxon>Thermobacillus</taxon>
    </lineage>
</organism>
<protein>
    <submittedName>
        <fullName evidence="1">Uncharacterized protein</fullName>
    </submittedName>
</protein>
<keyword evidence="2" id="KW-1185">Reference proteome</keyword>
<evidence type="ECO:0000313" key="2">
    <source>
        <dbReference type="Proteomes" id="UP000010795"/>
    </source>
</evidence>